<dbReference type="InterPro" id="IPR007219">
    <property type="entry name" value="XnlR_reg_dom"/>
</dbReference>
<dbReference type="STRING" id="1283841.A0A084QTV3"/>
<evidence type="ECO:0000256" key="4">
    <source>
        <dbReference type="ARBA" id="ARBA00023026"/>
    </source>
</evidence>
<dbReference type="Pfam" id="PF00172">
    <property type="entry name" value="Zn_clus"/>
    <property type="match status" value="1"/>
</dbReference>
<evidence type="ECO:0000256" key="5">
    <source>
        <dbReference type="ARBA" id="ARBA00023163"/>
    </source>
</evidence>
<dbReference type="AlphaFoldDB" id="A0A084QTV3"/>
<dbReference type="PRINTS" id="PR00755">
    <property type="entry name" value="AFLATOXINBRP"/>
</dbReference>
<dbReference type="InterPro" id="IPR001138">
    <property type="entry name" value="Zn2Cys6_DnaBD"/>
</dbReference>
<dbReference type="SMART" id="SM00066">
    <property type="entry name" value="GAL4"/>
    <property type="match status" value="1"/>
</dbReference>
<protein>
    <recommendedName>
        <fullName evidence="8">Zn(2)-C6 fungal-type domain-containing protein</fullName>
    </recommendedName>
</protein>
<evidence type="ECO:0000259" key="8">
    <source>
        <dbReference type="PROSITE" id="PS50048"/>
    </source>
</evidence>
<dbReference type="PROSITE" id="PS00463">
    <property type="entry name" value="ZN2_CY6_FUNGAL_1"/>
    <property type="match status" value="1"/>
</dbReference>
<dbReference type="InterPro" id="IPR036864">
    <property type="entry name" value="Zn2-C6_fun-type_DNA-bd_sf"/>
</dbReference>
<dbReference type="GO" id="GO:0006351">
    <property type="term" value="P:DNA-templated transcription"/>
    <property type="evidence" value="ECO:0007669"/>
    <property type="project" value="InterPro"/>
</dbReference>
<keyword evidence="6" id="KW-0539">Nucleus</keyword>
<dbReference type="PROSITE" id="PS50048">
    <property type="entry name" value="ZN2_CY6_FUNGAL_2"/>
    <property type="match status" value="1"/>
</dbReference>
<dbReference type="InterPro" id="IPR050815">
    <property type="entry name" value="TF_fung"/>
</dbReference>
<dbReference type="GO" id="GO:0003677">
    <property type="term" value="F:DNA binding"/>
    <property type="evidence" value="ECO:0007669"/>
    <property type="project" value="InterPro"/>
</dbReference>
<feature type="region of interest" description="Disordered" evidence="7">
    <location>
        <begin position="101"/>
        <end position="126"/>
    </location>
</feature>
<dbReference type="Proteomes" id="UP000028524">
    <property type="component" value="Unassembled WGS sequence"/>
</dbReference>
<dbReference type="HOGENOM" id="CLU_009768_0_0_1"/>
<evidence type="ECO:0000256" key="1">
    <source>
        <dbReference type="ARBA" id="ARBA00004123"/>
    </source>
</evidence>
<dbReference type="Pfam" id="PF04082">
    <property type="entry name" value="Fungal_trans"/>
    <property type="match status" value="1"/>
</dbReference>
<reference evidence="9 10" key="1">
    <citation type="journal article" date="2014" name="BMC Genomics">
        <title>Comparative genome sequencing reveals chemotype-specific gene clusters in the toxigenic black mold Stachybotrys.</title>
        <authorList>
            <person name="Semeiks J."/>
            <person name="Borek D."/>
            <person name="Otwinowski Z."/>
            <person name="Grishin N.V."/>
        </authorList>
    </citation>
    <scope>NUCLEOTIDE SEQUENCE [LARGE SCALE GENOMIC DNA]</scope>
    <source>
        <strain evidence="9 10">IBT 40285</strain>
    </source>
</reference>
<feature type="region of interest" description="Disordered" evidence="7">
    <location>
        <begin position="825"/>
        <end position="896"/>
    </location>
</feature>
<evidence type="ECO:0000313" key="10">
    <source>
        <dbReference type="Proteomes" id="UP000028524"/>
    </source>
</evidence>
<keyword evidence="4" id="KW-0843">Virulence</keyword>
<dbReference type="PANTHER" id="PTHR47338:SF27">
    <property type="entry name" value="ZN(II)2CYS6 TRANSCRIPTION FACTOR (EUROFUNG)"/>
    <property type="match status" value="1"/>
</dbReference>
<gene>
    <name evidence="9" type="ORF">S40285_00187</name>
</gene>
<comment type="subcellular location">
    <subcellularLocation>
        <location evidence="1">Nucleus</location>
    </subcellularLocation>
</comment>
<sequence length="1091" mass="119457">MFTGQVDFGPDQFRISEQHRPRVADNSYHDLHSNPSAHNPMDDSHFNDFNFSYHALPNQSSMVALPDQFSSPGVDAFAHQVSITSASHSMSIPAATLPTSDHVFQPQSIDGSDDGDKDGSSPMVNSLEDSVADEFGLAVQGRADGTDLGVKAKDGKADAPPAWTELKTKAGKERKRLPLACIACRRKKIRCSGEKPACKHCLRSRIPCVYKVTTRKAAPRTDYMSMLDKRLKRMEERIIKVIPKAEQDSTSVITRAVVKPAIPAMASNKATSKKRRADEAFGPDLEAWAAGSSKLSAADEQRRKSFEVQEAEDDALLHDGNDKLPSKDVQEHLAEVYFENVYGQAYHLLHKPSYMRKLKNNTLPPVLVLSVCAVAARFSANPKLNSTTRHFLRGEEWASHARNICTKRYEWPNITILTCLLILGLHEFGTCQGGRSWALGGQAIRMAFALQLHKDLEYDPNSRNGQTKLSFIDREIRRRIMWSCFLMDRFNSSGMDRPMFVKEETVDLPLPVKERYFQLDMPVPTETLSGKIPSSLVDDEQMSDVRDNMGVAAYFIRSVALWGRIITYFSEGGPGKHEHSPIWNQGSEFDTLAKEAEALLQTLPECLTYSSDNLEVHITDTTANQYILLHLSLQQNNLFLHRGAASYLTARIHEGAPDAFVAEAHTRTVLAANRISEILKDAETAQCFVSAPFAGYCAYSSATVHVNGITSRNPQVRSTAEINSGTNVKFLRKMMKHWGVFHWMVESIRMQYRIALDAARSGTPARDVWKMSSVLHYGDWFSRYPHGISDAEFMDPTASKKKERGADGVLEQKPELQSVEEYFETLSPPQSTGSRDGAKASTLKKTTSARRQDNNGARTSQPHLEPLVTNLRASPVPQPGSGHPQHRRLSGAVGAQPASATAFNPLVAQHTQNSSYHALSPISPVVSQFSNQGHGQTSFFSPSMLSLGVPQSSNGMMHGLDGQFMYGSYPVESSGMASTPGMVSSVADWDGLSIGGQTAQGSHHGRGPKGALGGRQMQDHGGLGAPSMHGAGRHEDPGAWFMPFSMDTSDMGQDLGFGVGTVDAFGGMLGGSGSGSGMTTPNPVTGLHHGP</sequence>
<dbReference type="OrthoDB" id="39175at2759"/>
<feature type="region of interest" description="Disordered" evidence="7">
    <location>
        <begin position="994"/>
        <end position="1036"/>
    </location>
</feature>
<dbReference type="GO" id="GO:0005634">
    <property type="term" value="C:nucleus"/>
    <property type="evidence" value="ECO:0007669"/>
    <property type="project" value="UniProtKB-SubCell"/>
</dbReference>
<name>A0A084QTV3_STAC4</name>
<dbReference type="GO" id="GO:0000981">
    <property type="term" value="F:DNA-binding transcription factor activity, RNA polymerase II-specific"/>
    <property type="evidence" value="ECO:0007669"/>
    <property type="project" value="InterPro"/>
</dbReference>
<evidence type="ECO:0000313" key="9">
    <source>
        <dbReference type="EMBL" id="KFA67388.1"/>
    </source>
</evidence>
<evidence type="ECO:0000256" key="2">
    <source>
        <dbReference type="ARBA" id="ARBA00022723"/>
    </source>
</evidence>
<proteinExistence type="predicted"/>
<dbReference type="CDD" id="cd12148">
    <property type="entry name" value="fungal_TF_MHR"/>
    <property type="match status" value="1"/>
</dbReference>
<dbReference type="SUPFAM" id="SSF57701">
    <property type="entry name" value="Zn2/Cys6 DNA-binding domain"/>
    <property type="match status" value="1"/>
</dbReference>
<organism evidence="9 10">
    <name type="scientific">Stachybotrys chlorohalonatus (strain IBT 40285)</name>
    <dbReference type="NCBI Taxonomy" id="1283841"/>
    <lineage>
        <taxon>Eukaryota</taxon>
        <taxon>Fungi</taxon>
        <taxon>Dikarya</taxon>
        <taxon>Ascomycota</taxon>
        <taxon>Pezizomycotina</taxon>
        <taxon>Sordariomycetes</taxon>
        <taxon>Hypocreomycetidae</taxon>
        <taxon>Hypocreales</taxon>
        <taxon>Stachybotryaceae</taxon>
        <taxon>Stachybotrys</taxon>
    </lineage>
</organism>
<dbReference type="OMA" id="HQNMLFL"/>
<evidence type="ECO:0000256" key="7">
    <source>
        <dbReference type="SAM" id="MobiDB-lite"/>
    </source>
</evidence>
<dbReference type="InParanoid" id="A0A084QTV3"/>
<dbReference type="CDD" id="cd00067">
    <property type="entry name" value="GAL4"/>
    <property type="match status" value="1"/>
</dbReference>
<dbReference type="PANTHER" id="PTHR47338">
    <property type="entry name" value="ZN(II)2CYS6 TRANSCRIPTION FACTOR (EUROFUNG)-RELATED"/>
    <property type="match status" value="1"/>
</dbReference>
<accession>A0A084QTV3</accession>
<evidence type="ECO:0000256" key="6">
    <source>
        <dbReference type="ARBA" id="ARBA00023242"/>
    </source>
</evidence>
<keyword evidence="2" id="KW-0479">Metal-binding</keyword>
<feature type="domain" description="Zn(2)-C6 fungal-type" evidence="8">
    <location>
        <begin position="180"/>
        <end position="210"/>
    </location>
</feature>
<evidence type="ECO:0000256" key="3">
    <source>
        <dbReference type="ARBA" id="ARBA00023015"/>
    </source>
</evidence>
<dbReference type="Gene3D" id="4.10.240.10">
    <property type="entry name" value="Zn(2)-C6 fungal-type DNA-binding domain"/>
    <property type="match status" value="1"/>
</dbReference>
<dbReference type="EMBL" id="KL660192">
    <property type="protein sequence ID" value="KFA67388.1"/>
    <property type="molecule type" value="Genomic_DNA"/>
</dbReference>
<dbReference type="SMART" id="SM00906">
    <property type="entry name" value="Fungal_trans"/>
    <property type="match status" value="1"/>
</dbReference>
<dbReference type="GO" id="GO:0008270">
    <property type="term" value="F:zinc ion binding"/>
    <property type="evidence" value="ECO:0007669"/>
    <property type="project" value="InterPro"/>
</dbReference>
<keyword evidence="5" id="KW-0804">Transcription</keyword>
<keyword evidence="3" id="KW-0805">Transcription regulation</keyword>
<feature type="region of interest" description="Disordered" evidence="7">
    <location>
        <begin position="1072"/>
        <end position="1091"/>
    </location>
</feature>
<keyword evidence="10" id="KW-1185">Reference proteome</keyword>